<keyword evidence="1" id="KW-0472">Membrane</keyword>
<accession>A0A811UIS5</accession>
<dbReference type="OrthoDB" id="7407406at2759"/>
<sequence length="146" mass="16883">MGTYISIAKNISTMTAIIICTGAAYTATNEYKLPKQRFEYIGLVSQPDDFWYFAVGFIAITMIIRIFVSKYPLRIYHSNGRYIAVYDSQLPYLSSKHVFSKGEVKEVISRFNPWNNATYRLGNRTSLLLSQYFRTPADYNHMLGYN</sequence>
<reference evidence="2" key="1">
    <citation type="submission" date="2020-11" db="EMBL/GenBank/DDBJ databases">
        <authorList>
            <person name="Whitehead M."/>
        </authorList>
    </citation>
    <scope>NUCLEOTIDE SEQUENCE</scope>
    <source>
        <strain evidence="2">EGII</strain>
    </source>
</reference>
<organism evidence="2 3">
    <name type="scientific">Ceratitis capitata</name>
    <name type="common">Mediterranean fruit fly</name>
    <name type="synonym">Tephritis capitata</name>
    <dbReference type="NCBI Taxonomy" id="7213"/>
    <lineage>
        <taxon>Eukaryota</taxon>
        <taxon>Metazoa</taxon>
        <taxon>Ecdysozoa</taxon>
        <taxon>Arthropoda</taxon>
        <taxon>Hexapoda</taxon>
        <taxon>Insecta</taxon>
        <taxon>Pterygota</taxon>
        <taxon>Neoptera</taxon>
        <taxon>Endopterygota</taxon>
        <taxon>Diptera</taxon>
        <taxon>Brachycera</taxon>
        <taxon>Muscomorpha</taxon>
        <taxon>Tephritoidea</taxon>
        <taxon>Tephritidae</taxon>
        <taxon>Ceratitis</taxon>
        <taxon>Ceratitis</taxon>
    </lineage>
</organism>
<proteinExistence type="predicted"/>
<keyword evidence="1" id="KW-0812">Transmembrane</keyword>
<gene>
    <name evidence="2" type="ORF">CCAP1982_LOCUS7231</name>
</gene>
<keyword evidence="1" id="KW-1133">Transmembrane helix</keyword>
<protein>
    <submittedName>
        <fullName evidence="2">(Mediterranean fruit fly) hypothetical protein</fullName>
    </submittedName>
</protein>
<evidence type="ECO:0000313" key="2">
    <source>
        <dbReference type="EMBL" id="CAD6998671.1"/>
    </source>
</evidence>
<feature type="transmembrane region" description="Helical" evidence="1">
    <location>
        <begin position="50"/>
        <end position="68"/>
    </location>
</feature>
<keyword evidence="3" id="KW-1185">Reference proteome</keyword>
<dbReference type="Proteomes" id="UP000606786">
    <property type="component" value="Unassembled WGS sequence"/>
</dbReference>
<name>A0A811UIS5_CERCA</name>
<evidence type="ECO:0000256" key="1">
    <source>
        <dbReference type="SAM" id="Phobius"/>
    </source>
</evidence>
<dbReference type="AlphaFoldDB" id="A0A811UIS5"/>
<dbReference type="EMBL" id="CAJHJT010000012">
    <property type="protein sequence ID" value="CAD6998671.1"/>
    <property type="molecule type" value="Genomic_DNA"/>
</dbReference>
<comment type="caution">
    <text evidence="2">The sequence shown here is derived from an EMBL/GenBank/DDBJ whole genome shotgun (WGS) entry which is preliminary data.</text>
</comment>
<evidence type="ECO:0000313" key="3">
    <source>
        <dbReference type="Proteomes" id="UP000606786"/>
    </source>
</evidence>